<evidence type="ECO:0000256" key="1">
    <source>
        <dbReference type="HAMAP-Rule" id="MF_01851"/>
    </source>
</evidence>
<dbReference type="Pfam" id="PF06335">
    <property type="entry name" value="DUF1054"/>
    <property type="match status" value="1"/>
</dbReference>
<dbReference type="RefSeq" id="WP_390292910.1">
    <property type="nucleotide sequence ID" value="NZ_JBHSFU010000003.1"/>
</dbReference>
<proteinExistence type="inferred from homology"/>
<dbReference type="HAMAP" id="MF_01851">
    <property type="entry name" value="UPF0637"/>
    <property type="match status" value="1"/>
</dbReference>
<evidence type="ECO:0000313" key="3">
    <source>
        <dbReference type="Proteomes" id="UP001595989"/>
    </source>
</evidence>
<reference evidence="3" key="1">
    <citation type="journal article" date="2019" name="Int. J. Syst. Evol. Microbiol.">
        <title>The Global Catalogue of Microorganisms (GCM) 10K type strain sequencing project: providing services to taxonomists for standard genome sequencing and annotation.</title>
        <authorList>
            <consortium name="The Broad Institute Genomics Platform"/>
            <consortium name="The Broad Institute Genome Sequencing Center for Infectious Disease"/>
            <person name="Wu L."/>
            <person name="Ma J."/>
        </authorList>
    </citation>
    <scope>NUCLEOTIDE SEQUENCE [LARGE SCALE GENOMIC DNA]</scope>
    <source>
        <strain evidence="3">CGMCC 4.7426</strain>
    </source>
</reference>
<gene>
    <name evidence="2" type="ORF">ACFO3D_01950</name>
</gene>
<comment type="caution">
    <text evidence="2">The sequence shown here is derived from an EMBL/GenBank/DDBJ whole genome shotgun (WGS) entry which is preliminary data.</text>
</comment>
<dbReference type="InterPro" id="IPR009403">
    <property type="entry name" value="UPF0637"/>
</dbReference>
<dbReference type="InterPro" id="IPR053707">
    <property type="entry name" value="UPF0637_domain_sf"/>
</dbReference>
<comment type="similarity">
    <text evidence="1">Belongs to the UPF0637 family.</text>
</comment>
<dbReference type="PIRSF" id="PIRSF021332">
    <property type="entry name" value="DUF1054"/>
    <property type="match status" value="1"/>
</dbReference>
<dbReference type="Gene3D" id="3.30.930.20">
    <property type="entry name" value="Protein of unknown function DUF1054"/>
    <property type="match status" value="1"/>
</dbReference>
<keyword evidence="3" id="KW-1185">Reference proteome</keyword>
<evidence type="ECO:0000313" key="2">
    <source>
        <dbReference type="EMBL" id="MFC4556970.1"/>
    </source>
</evidence>
<organism evidence="2 3">
    <name type="scientific">Virgibacillus kekensis</name>
    <dbReference type="NCBI Taxonomy" id="202261"/>
    <lineage>
        <taxon>Bacteria</taxon>
        <taxon>Bacillati</taxon>
        <taxon>Bacillota</taxon>
        <taxon>Bacilli</taxon>
        <taxon>Bacillales</taxon>
        <taxon>Bacillaceae</taxon>
        <taxon>Virgibacillus</taxon>
    </lineage>
</organism>
<protein>
    <recommendedName>
        <fullName evidence="1">UPF0637 protein ACFO3D_01950</fullName>
    </recommendedName>
</protein>
<dbReference type="SUPFAM" id="SSF142913">
    <property type="entry name" value="YktB/PF0168-like"/>
    <property type="match status" value="1"/>
</dbReference>
<accession>A0ABV9DE35</accession>
<sequence>MEFNGFTEDDFKTFEIEGLDQRMDAIRERIQPKFKAIGDALADDISELTGNEMHIHIAQHMRRTKNPPKDTWMAFCHNKRGYKKHPHFQIGLFDDHLFIWLAYIYELPEKQEIASRFLNHLDDIKASVPDDYVVSLDHTKKEATKMKDVDLEQALTRFKNVKKAEFLVGRHIQPDSPLLKDGNAFLKEVKVTYSKLTPLYKVSMNT</sequence>
<name>A0ABV9DE35_9BACI</name>
<dbReference type="Proteomes" id="UP001595989">
    <property type="component" value="Unassembled WGS sequence"/>
</dbReference>
<dbReference type="EMBL" id="JBHSFU010000003">
    <property type="protein sequence ID" value="MFC4556970.1"/>
    <property type="molecule type" value="Genomic_DNA"/>
</dbReference>